<gene>
    <name evidence="3" type="ORF">CC77DRAFT_701089</name>
</gene>
<dbReference type="OMA" id="TNMHSEM"/>
<feature type="domain" description="Methyltransferase" evidence="2">
    <location>
        <begin position="110"/>
        <end position="222"/>
    </location>
</feature>
<dbReference type="KEGG" id="aalt:CC77DRAFT_701089"/>
<name>A0A177DTX3_ALTAL</name>
<dbReference type="EMBL" id="KV441473">
    <property type="protein sequence ID" value="OAG23204.1"/>
    <property type="molecule type" value="Genomic_DNA"/>
</dbReference>
<evidence type="ECO:0000259" key="2">
    <source>
        <dbReference type="Pfam" id="PF13649"/>
    </source>
</evidence>
<dbReference type="Pfam" id="PF13649">
    <property type="entry name" value="Methyltransf_25"/>
    <property type="match status" value="1"/>
</dbReference>
<evidence type="ECO:0000313" key="3">
    <source>
        <dbReference type="EMBL" id="OAG23204.1"/>
    </source>
</evidence>
<proteinExistence type="predicted"/>
<dbReference type="GO" id="GO:0032259">
    <property type="term" value="P:methylation"/>
    <property type="evidence" value="ECO:0007669"/>
    <property type="project" value="UniProtKB-KW"/>
</dbReference>
<dbReference type="SUPFAM" id="SSF53335">
    <property type="entry name" value="S-adenosyl-L-methionine-dependent methyltransferases"/>
    <property type="match status" value="1"/>
</dbReference>
<dbReference type="RefSeq" id="XP_018388625.1">
    <property type="nucleotide sequence ID" value="XM_018532817.1"/>
</dbReference>
<feature type="compositionally biased region" description="Low complexity" evidence="1">
    <location>
        <begin position="46"/>
        <end position="55"/>
    </location>
</feature>
<dbReference type="Gene3D" id="3.40.50.150">
    <property type="entry name" value="Vaccinia Virus protein VP39"/>
    <property type="match status" value="1"/>
</dbReference>
<dbReference type="PANTHER" id="PTHR43464:SF52">
    <property type="entry name" value="PUTATIVE-RELATED"/>
    <property type="match status" value="1"/>
</dbReference>
<dbReference type="InterPro" id="IPR041698">
    <property type="entry name" value="Methyltransf_25"/>
</dbReference>
<dbReference type="STRING" id="5599.A0A177DTX3"/>
<evidence type="ECO:0000313" key="4">
    <source>
        <dbReference type="Proteomes" id="UP000077248"/>
    </source>
</evidence>
<dbReference type="InterPro" id="IPR029063">
    <property type="entry name" value="SAM-dependent_MTases_sf"/>
</dbReference>
<accession>A0A177DTX3</accession>
<dbReference type="GeneID" id="29118411"/>
<dbReference type="GO" id="GO:0010420">
    <property type="term" value="F:polyprenyldihydroxybenzoate methyltransferase activity"/>
    <property type="evidence" value="ECO:0007669"/>
    <property type="project" value="TreeGrafter"/>
</dbReference>
<reference evidence="3 4" key="1">
    <citation type="submission" date="2016-05" db="EMBL/GenBank/DDBJ databases">
        <title>Comparative analysis of secretome profiles of manganese(II)-oxidizing ascomycete fungi.</title>
        <authorList>
            <consortium name="DOE Joint Genome Institute"/>
            <person name="Zeiner C.A."/>
            <person name="Purvine S.O."/>
            <person name="Zink E.M."/>
            <person name="Wu S."/>
            <person name="Pasa-Tolic L."/>
            <person name="Chaput D.L."/>
            <person name="Haridas S."/>
            <person name="Grigoriev I.V."/>
            <person name="Santelli C.M."/>
            <person name="Hansel C.M."/>
        </authorList>
    </citation>
    <scope>NUCLEOTIDE SEQUENCE [LARGE SCALE GENOMIC DNA]</scope>
    <source>
        <strain evidence="3 4">SRC1lrK2f</strain>
    </source>
</reference>
<feature type="region of interest" description="Disordered" evidence="1">
    <location>
        <begin position="29"/>
        <end position="58"/>
    </location>
</feature>
<dbReference type="VEuPathDB" id="FungiDB:CC77DRAFT_701089"/>
<dbReference type="CDD" id="cd02440">
    <property type="entry name" value="AdoMet_MTases"/>
    <property type="match status" value="1"/>
</dbReference>
<sequence length="312" mass="33934">MTQPTSVDMTFDTSLVDINPPSNVNASFSTTDSGSTLDVQQNPTQATSASNTSNSVQHIPTQAAYDQWASIYDTDGNMLQAIDDLELQQVLPEFLSQVKNSNVTKEKLHVLDLGCGTGRNTGKLVRYDWNGKSIEVTGLDFSQGMLNVATKKLATSIEGQEKVRLRLKCCDCFPTVNDPSTSPLPAVQNLEPSHAVISTLVLEHIPLEDYFATLCTLLLPGGTALVTNMHADMGRISQAGFVNAHGVKVRGSSYVYTVGETAEAARAAGLEVISVNEREMRKEDVESGAVGERGWKWVGMKVWYGMVFRKVL</sequence>
<dbReference type="Proteomes" id="UP000077248">
    <property type="component" value="Unassembled WGS sequence"/>
</dbReference>
<feature type="compositionally biased region" description="Polar residues" evidence="1">
    <location>
        <begin position="29"/>
        <end position="45"/>
    </location>
</feature>
<keyword evidence="3" id="KW-0808">Transferase</keyword>
<keyword evidence="4" id="KW-1185">Reference proteome</keyword>
<dbReference type="PANTHER" id="PTHR43464">
    <property type="entry name" value="METHYLTRANSFERASE"/>
    <property type="match status" value="1"/>
</dbReference>
<protein>
    <submittedName>
        <fullName evidence="3">S-adenosyl-L-methionine-dependent methyltransferase</fullName>
    </submittedName>
</protein>
<keyword evidence="3" id="KW-0489">Methyltransferase</keyword>
<evidence type="ECO:0000256" key="1">
    <source>
        <dbReference type="SAM" id="MobiDB-lite"/>
    </source>
</evidence>
<dbReference type="AlphaFoldDB" id="A0A177DTX3"/>
<organism evidence="3 4">
    <name type="scientific">Alternaria alternata</name>
    <name type="common">Alternaria rot fungus</name>
    <name type="synonym">Torula alternata</name>
    <dbReference type="NCBI Taxonomy" id="5599"/>
    <lineage>
        <taxon>Eukaryota</taxon>
        <taxon>Fungi</taxon>
        <taxon>Dikarya</taxon>
        <taxon>Ascomycota</taxon>
        <taxon>Pezizomycotina</taxon>
        <taxon>Dothideomycetes</taxon>
        <taxon>Pleosporomycetidae</taxon>
        <taxon>Pleosporales</taxon>
        <taxon>Pleosporineae</taxon>
        <taxon>Pleosporaceae</taxon>
        <taxon>Alternaria</taxon>
        <taxon>Alternaria sect. Alternaria</taxon>
        <taxon>Alternaria alternata complex</taxon>
    </lineage>
</organism>